<dbReference type="EMBL" id="CAJOBC010004769">
    <property type="protein sequence ID" value="CAF3840108.1"/>
    <property type="molecule type" value="Genomic_DNA"/>
</dbReference>
<dbReference type="Proteomes" id="UP000663829">
    <property type="component" value="Unassembled WGS sequence"/>
</dbReference>
<keyword evidence="4" id="KW-1185">Reference proteome</keyword>
<feature type="domain" description="F-box" evidence="1">
    <location>
        <begin position="7"/>
        <end position="57"/>
    </location>
</feature>
<organism evidence="2 4">
    <name type="scientific">Didymodactylos carnosus</name>
    <dbReference type="NCBI Taxonomy" id="1234261"/>
    <lineage>
        <taxon>Eukaryota</taxon>
        <taxon>Metazoa</taxon>
        <taxon>Spiralia</taxon>
        <taxon>Gnathifera</taxon>
        <taxon>Rotifera</taxon>
        <taxon>Eurotatoria</taxon>
        <taxon>Bdelloidea</taxon>
        <taxon>Philodinida</taxon>
        <taxon>Philodinidae</taxon>
        <taxon>Didymodactylos</taxon>
    </lineage>
</organism>
<dbReference type="PROSITE" id="PS50181">
    <property type="entry name" value="FBOX"/>
    <property type="match status" value="1"/>
</dbReference>
<sequence>MSDNQTVTKFQHLPNEILMKSFRYLNALQIFDSFDRLNSRFNTLIRYIPLHLDFQYFPQALCQRFCQEMLLDARMKEYIYSLHLSNKDSGLCIPFFCEMFSLLDFPNLRSLTLTDVNVTNSDELFAMLCSMSSLTCFRMNDNRFFLPDTLPSSGIRILSVCNFRGKLKYWDRFSSLTSLTIHHCVKNDLLRVLNDIPTLKYLQINSVSGFIPDFEDEDFHFTHSLQHLIIESSEYYEIEMIVKYIPNLEYLTLSTNSNGRQPTAQQWECLIKTYLPSLKVFKFCFKYYDAENETFTEENCKEFQSDFWCIEHNWMTEYILSYDKAMVYTVPYEFSTFYLHSSMKRYCNMAVNDRDIFNNVTELSIHTDKTVIYDDYLSYEGLPSQETWFELLTTNKIEPMISYFSNVRHLDMSHVRKLKSSSVLLEILKGTPRLSSLTITSDLLQSLWNDNELCQYFNRMIHQLDVTNPSYFMINRTILEKFCQVFSNVEYLQCGIGDKDQIFFILEYLSKLIRADFLLEGSARGIDISQLEQEIRQLSMNVYIDRVGFYSTTMVWIDRTMADNQTRT</sequence>
<dbReference type="SUPFAM" id="SSF52047">
    <property type="entry name" value="RNI-like"/>
    <property type="match status" value="1"/>
</dbReference>
<evidence type="ECO:0000313" key="4">
    <source>
        <dbReference type="Proteomes" id="UP000663829"/>
    </source>
</evidence>
<evidence type="ECO:0000259" key="1">
    <source>
        <dbReference type="PROSITE" id="PS50181"/>
    </source>
</evidence>
<dbReference type="EMBL" id="CAJNOQ010004768">
    <property type="protein sequence ID" value="CAF1073207.1"/>
    <property type="molecule type" value="Genomic_DNA"/>
</dbReference>
<dbReference type="OrthoDB" id="10011075at2759"/>
<dbReference type="Gene3D" id="3.80.10.10">
    <property type="entry name" value="Ribonuclease Inhibitor"/>
    <property type="match status" value="1"/>
</dbReference>
<comment type="caution">
    <text evidence="2">The sequence shown here is derived from an EMBL/GenBank/DDBJ whole genome shotgun (WGS) entry which is preliminary data.</text>
</comment>
<evidence type="ECO:0000313" key="2">
    <source>
        <dbReference type="EMBL" id="CAF1073207.1"/>
    </source>
</evidence>
<accession>A0A814M0C0</accession>
<dbReference type="AlphaFoldDB" id="A0A814M0C0"/>
<dbReference type="InterPro" id="IPR001810">
    <property type="entry name" value="F-box_dom"/>
</dbReference>
<evidence type="ECO:0000313" key="3">
    <source>
        <dbReference type="EMBL" id="CAF3840108.1"/>
    </source>
</evidence>
<gene>
    <name evidence="2" type="ORF">GPM918_LOCUS17384</name>
    <name evidence="3" type="ORF">SRO942_LOCUS17385</name>
</gene>
<proteinExistence type="predicted"/>
<dbReference type="InterPro" id="IPR032675">
    <property type="entry name" value="LRR_dom_sf"/>
</dbReference>
<dbReference type="Proteomes" id="UP000681722">
    <property type="component" value="Unassembled WGS sequence"/>
</dbReference>
<reference evidence="2" key="1">
    <citation type="submission" date="2021-02" db="EMBL/GenBank/DDBJ databases">
        <authorList>
            <person name="Nowell W R."/>
        </authorList>
    </citation>
    <scope>NUCLEOTIDE SEQUENCE</scope>
</reference>
<protein>
    <recommendedName>
        <fullName evidence="1">F-box domain-containing protein</fullName>
    </recommendedName>
</protein>
<name>A0A814M0C0_9BILA</name>